<gene>
    <name evidence="1" type="ORF">EDD73_14310</name>
</gene>
<evidence type="ECO:0000313" key="1">
    <source>
        <dbReference type="EMBL" id="TCP59997.1"/>
    </source>
</evidence>
<sequence>MRGFEGAEWSTFIEMYTGEKFVWFAGPGKTNESPSSWTNYNHQDTMYTDGVIGKALSALTNSSNTTNFNKGSLKIEPLH</sequence>
<dbReference type="Proteomes" id="UP000294813">
    <property type="component" value="Unassembled WGS sequence"/>
</dbReference>
<dbReference type="EMBL" id="SLXT01000043">
    <property type="protein sequence ID" value="TCP59997.1"/>
    <property type="molecule type" value="Genomic_DNA"/>
</dbReference>
<name>A0A4R2RDF6_9FIRM</name>
<dbReference type="AlphaFoldDB" id="A0A4R2RDF6"/>
<organism evidence="1 2">
    <name type="scientific">Heliophilum fasciatum</name>
    <dbReference type="NCBI Taxonomy" id="35700"/>
    <lineage>
        <taxon>Bacteria</taxon>
        <taxon>Bacillati</taxon>
        <taxon>Bacillota</taxon>
        <taxon>Clostridia</taxon>
        <taxon>Eubacteriales</taxon>
        <taxon>Heliobacteriaceae</taxon>
        <taxon>Heliophilum</taxon>
    </lineage>
</organism>
<accession>A0A4R2RDF6</accession>
<reference evidence="1 2" key="1">
    <citation type="submission" date="2019-03" db="EMBL/GenBank/DDBJ databases">
        <title>Genomic Encyclopedia of Type Strains, Phase IV (KMG-IV): sequencing the most valuable type-strain genomes for metagenomic binning, comparative biology and taxonomic classification.</title>
        <authorList>
            <person name="Goeker M."/>
        </authorList>
    </citation>
    <scope>NUCLEOTIDE SEQUENCE [LARGE SCALE GENOMIC DNA]</scope>
    <source>
        <strain evidence="1 2">DSM 11170</strain>
    </source>
</reference>
<evidence type="ECO:0000313" key="2">
    <source>
        <dbReference type="Proteomes" id="UP000294813"/>
    </source>
</evidence>
<comment type="caution">
    <text evidence="1">The sequence shown here is derived from an EMBL/GenBank/DDBJ whole genome shotgun (WGS) entry which is preliminary data.</text>
</comment>
<keyword evidence="2" id="KW-1185">Reference proteome</keyword>
<proteinExistence type="predicted"/>
<protein>
    <submittedName>
        <fullName evidence="1">Uncharacterized protein</fullName>
    </submittedName>
</protein>